<feature type="region of interest" description="Disordered" evidence="1">
    <location>
        <begin position="368"/>
        <end position="387"/>
    </location>
</feature>
<dbReference type="EMBL" id="FOFO01000009">
    <property type="protein sequence ID" value="SEP89430.1"/>
    <property type="molecule type" value="Genomic_DNA"/>
</dbReference>
<dbReference type="InterPro" id="IPR001296">
    <property type="entry name" value="Glyco_trans_1"/>
</dbReference>
<dbReference type="SUPFAM" id="SSF53756">
    <property type="entry name" value="UDP-Glycosyltransferase/glycogen phosphorylase"/>
    <property type="match status" value="1"/>
</dbReference>
<evidence type="ECO:0000259" key="2">
    <source>
        <dbReference type="Pfam" id="PF00534"/>
    </source>
</evidence>
<feature type="compositionally biased region" description="Polar residues" evidence="1">
    <location>
        <begin position="369"/>
        <end position="387"/>
    </location>
</feature>
<sequence length="387" mass="43426">MRVLHVYKTYFPETQGGLEEVIRQICLYTRPLGVESRILTLARNAHPAVIQLPEATVHRLPRQAEVASCGLSWPFFAAFREQAAWADVIHYHFPWPMADLAHLRHAPDRRSIVTYHADIVRQQGLLRLYRPLMNRFLARVDAVVATSDNYRRTSPVLQALGQQVQVIPIGLGDGSLPNPCPRRLHALQDRFGTDFLFFIGVLRYYKGLHILLQALAAHPDDAPTLVIAGTGPMEVRLHRQARRIGLNRIHFLGPIDEADKHALLHLCRAVVFPSHLRSEAFGVTLLEGAMHGKPLISTDIGTGTSYVNRDGHTGLVIPPDDPQALRRAMDTLYRDPVLARRLGEGARQRYLDHFTAPRMAQAYHRLYQGPSTDTMPTSSASPTDTQA</sequence>
<dbReference type="Pfam" id="PF00534">
    <property type="entry name" value="Glycos_transf_1"/>
    <property type="match status" value="1"/>
</dbReference>
<keyword evidence="5" id="KW-1185">Reference proteome</keyword>
<dbReference type="GO" id="GO:0016757">
    <property type="term" value="F:glycosyltransferase activity"/>
    <property type="evidence" value="ECO:0007669"/>
    <property type="project" value="UniProtKB-KW"/>
</dbReference>
<evidence type="ECO:0000259" key="3">
    <source>
        <dbReference type="Pfam" id="PF13439"/>
    </source>
</evidence>
<gene>
    <name evidence="4" type="ORF">SAMN05421693_10966</name>
</gene>
<evidence type="ECO:0000256" key="1">
    <source>
        <dbReference type="SAM" id="MobiDB-lite"/>
    </source>
</evidence>
<name>A0A1H9BKB0_9GAMM</name>
<protein>
    <submittedName>
        <fullName evidence="4">Rhamnosyl/mannosyltransferase</fullName>
    </submittedName>
</protein>
<dbReference type="OrthoDB" id="6194329at2"/>
<feature type="domain" description="Glycosyl transferase family 1" evidence="2">
    <location>
        <begin position="194"/>
        <end position="349"/>
    </location>
</feature>
<dbReference type="InterPro" id="IPR028098">
    <property type="entry name" value="Glyco_trans_4-like_N"/>
</dbReference>
<dbReference type="Proteomes" id="UP000199496">
    <property type="component" value="Unassembled WGS sequence"/>
</dbReference>
<evidence type="ECO:0000313" key="5">
    <source>
        <dbReference type="Proteomes" id="UP000199496"/>
    </source>
</evidence>
<dbReference type="RefSeq" id="WP_090205398.1">
    <property type="nucleotide sequence ID" value="NZ_FOFO01000009.1"/>
</dbReference>
<accession>A0A1H9BKB0</accession>
<keyword evidence="4" id="KW-0808">Transferase</keyword>
<feature type="domain" description="Glycosyltransferase subfamily 4-like N-terminal" evidence="3">
    <location>
        <begin position="16"/>
        <end position="168"/>
    </location>
</feature>
<evidence type="ECO:0000313" key="4">
    <source>
        <dbReference type="EMBL" id="SEP89430.1"/>
    </source>
</evidence>
<dbReference type="AlphaFoldDB" id="A0A1H9BKB0"/>
<reference evidence="4 5" key="1">
    <citation type="submission" date="2016-10" db="EMBL/GenBank/DDBJ databases">
        <authorList>
            <person name="de Groot N.N."/>
        </authorList>
    </citation>
    <scope>NUCLEOTIDE SEQUENCE [LARGE SCALE GENOMIC DNA]</scope>
    <source>
        <strain evidence="4 5">B7-7</strain>
    </source>
</reference>
<dbReference type="GO" id="GO:1901135">
    <property type="term" value="P:carbohydrate derivative metabolic process"/>
    <property type="evidence" value="ECO:0007669"/>
    <property type="project" value="UniProtKB-ARBA"/>
</dbReference>
<organism evidence="4 5">
    <name type="scientific">Ectothiorhodospira magna</name>
    <dbReference type="NCBI Taxonomy" id="867345"/>
    <lineage>
        <taxon>Bacteria</taxon>
        <taxon>Pseudomonadati</taxon>
        <taxon>Pseudomonadota</taxon>
        <taxon>Gammaproteobacteria</taxon>
        <taxon>Chromatiales</taxon>
        <taxon>Ectothiorhodospiraceae</taxon>
        <taxon>Ectothiorhodospira</taxon>
    </lineage>
</organism>
<dbReference type="Pfam" id="PF13439">
    <property type="entry name" value="Glyco_transf_4"/>
    <property type="match status" value="1"/>
</dbReference>
<dbReference type="STRING" id="867345.SAMN05421693_10966"/>
<proteinExistence type="predicted"/>
<dbReference type="Gene3D" id="3.40.50.2000">
    <property type="entry name" value="Glycogen Phosphorylase B"/>
    <property type="match status" value="2"/>
</dbReference>
<dbReference type="PANTHER" id="PTHR12526:SF627">
    <property type="entry name" value="D-RHAMNOSYLTRANSFERASE WBPZ"/>
    <property type="match status" value="1"/>
</dbReference>
<keyword evidence="4" id="KW-0328">Glycosyltransferase</keyword>
<dbReference type="PANTHER" id="PTHR12526">
    <property type="entry name" value="GLYCOSYLTRANSFERASE"/>
    <property type="match status" value="1"/>
</dbReference>